<dbReference type="RefSeq" id="WP_166252760.1">
    <property type="nucleotide sequence ID" value="NZ_JAAMOW010000002.1"/>
</dbReference>
<dbReference type="InterPro" id="IPR036390">
    <property type="entry name" value="WH_DNA-bd_sf"/>
</dbReference>
<comment type="caution">
    <text evidence="1">The sequence shown here is derived from an EMBL/GenBank/DDBJ whole genome shotgun (WGS) entry which is preliminary data.</text>
</comment>
<protein>
    <recommendedName>
        <fullName evidence="3">LysR family transcriptional regulator</fullName>
    </recommendedName>
</protein>
<dbReference type="AlphaFoldDB" id="A0A6M2BPK6"/>
<evidence type="ECO:0000313" key="2">
    <source>
        <dbReference type="Proteomes" id="UP000472676"/>
    </source>
</evidence>
<organism evidence="1 2">
    <name type="scientific">Solimonas terrae</name>
    <dbReference type="NCBI Taxonomy" id="1396819"/>
    <lineage>
        <taxon>Bacteria</taxon>
        <taxon>Pseudomonadati</taxon>
        <taxon>Pseudomonadota</taxon>
        <taxon>Gammaproteobacteria</taxon>
        <taxon>Nevskiales</taxon>
        <taxon>Nevskiaceae</taxon>
        <taxon>Solimonas</taxon>
    </lineage>
</organism>
<reference evidence="1 2" key="1">
    <citation type="journal article" date="2014" name="Int. J. Syst. Evol. Microbiol.">
        <title>Solimonas terrae sp. nov., isolated from soil.</title>
        <authorList>
            <person name="Kim S.J."/>
            <person name="Moon J.Y."/>
            <person name="Weon H.Y."/>
            <person name="Ahn J.H."/>
            <person name="Chen W.M."/>
            <person name="Kwon S.W."/>
        </authorList>
    </citation>
    <scope>NUCLEOTIDE SEQUENCE [LARGE SCALE GENOMIC DNA]</scope>
    <source>
        <strain evidence="1 2">KIS83-12</strain>
    </source>
</reference>
<dbReference type="EMBL" id="JAAMOW010000002">
    <property type="protein sequence ID" value="NGY04125.1"/>
    <property type="molecule type" value="Genomic_DNA"/>
</dbReference>
<evidence type="ECO:0008006" key="3">
    <source>
        <dbReference type="Google" id="ProtNLM"/>
    </source>
</evidence>
<name>A0A6M2BPK6_9GAMM</name>
<dbReference type="Gene3D" id="1.10.10.10">
    <property type="entry name" value="Winged helix-like DNA-binding domain superfamily/Winged helix DNA-binding domain"/>
    <property type="match status" value="1"/>
</dbReference>
<dbReference type="SUPFAM" id="SSF46785">
    <property type="entry name" value="Winged helix' DNA-binding domain"/>
    <property type="match status" value="1"/>
</dbReference>
<dbReference type="Proteomes" id="UP000472676">
    <property type="component" value="Unassembled WGS sequence"/>
</dbReference>
<evidence type="ECO:0000313" key="1">
    <source>
        <dbReference type="EMBL" id="NGY04125.1"/>
    </source>
</evidence>
<proteinExistence type="predicted"/>
<accession>A0A6M2BPK6</accession>
<sequence>MSGVDLQGLLQLIAADDGTSLPRAARKLRLGQSQLLRALTALGGHGAAGAAALIEVRGDSPQRLYLTPAGRAHLERDDET</sequence>
<dbReference type="InterPro" id="IPR036388">
    <property type="entry name" value="WH-like_DNA-bd_sf"/>
</dbReference>
<keyword evidence="2" id="KW-1185">Reference proteome</keyword>
<gene>
    <name evidence="1" type="ORF">G7Y85_05055</name>
</gene>